<sequence length="180" mass="20920">MGDPRRLRKKYATPNNPFEKERIVEEFSYLGKYGLRNKKEFRRHKYQLSKMRQLARSNKTLPQEIREDRFAELRDSLVKIGLVNPDAHSDDILSLSVENILERRLQTIVFKNGLAKTITQARQLTTHGHIAVNNNVIDSPSYLVKKEDKVTYSINSPFHEDQSKIWGLGKSAPKEEVVEE</sequence>
<dbReference type="InterPro" id="IPR036986">
    <property type="entry name" value="S4_RNA-bd_sf"/>
</dbReference>
<keyword evidence="10" id="KW-1185">Reference proteome</keyword>
<evidence type="ECO:0000259" key="8">
    <source>
        <dbReference type="SMART" id="SM01390"/>
    </source>
</evidence>
<keyword evidence="4 9" id="KW-0689">Ribosomal protein</keyword>
<evidence type="ECO:0000313" key="10">
    <source>
        <dbReference type="Proteomes" id="UP001208689"/>
    </source>
</evidence>
<accession>A0ABY6HXL4</accession>
<evidence type="ECO:0000256" key="5">
    <source>
        <dbReference type="ARBA" id="ARBA00023274"/>
    </source>
</evidence>
<dbReference type="InterPro" id="IPR022801">
    <property type="entry name" value="Ribosomal_uS4"/>
</dbReference>
<dbReference type="PANTHER" id="PTHR11831:SF5">
    <property type="entry name" value="40S RIBOSOMAL PROTEIN S9"/>
    <property type="match status" value="1"/>
</dbReference>
<evidence type="ECO:0000313" key="9">
    <source>
        <dbReference type="EMBL" id="UYP48268.1"/>
    </source>
</evidence>
<dbReference type="InterPro" id="IPR005710">
    <property type="entry name" value="Ribosomal_uS4_euk/arc"/>
</dbReference>
<dbReference type="SUPFAM" id="SSF55174">
    <property type="entry name" value="Alpha-L RNA-binding motif"/>
    <property type="match status" value="1"/>
</dbReference>
<comment type="similarity">
    <text evidence="1">Belongs to the universal ribosomal protein uS4 family.</text>
</comment>
<feature type="domain" description="RNA-binding S4" evidence="7">
    <location>
        <begin position="103"/>
        <end position="163"/>
    </location>
</feature>
<feature type="domain" description="Small ribosomal subunit protein uS4 N-terminal" evidence="8">
    <location>
        <begin position="5"/>
        <end position="102"/>
    </location>
</feature>
<evidence type="ECO:0000256" key="2">
    <source>
        <dbReference type="ARBA" id="ARBA00022730"/>
    </source>
</evidence>
<evidence type="ECO:0000256" key="3">
    <source>
        <dbReference type="ARBA" id="ARBA00022884"/>
    </source>
</evidence>
<dbReference type="NCBIfam" id="TIGR01018">
    <property type="entry name" value="uS4_arch"/>
    <property type="match status" value="1"/>
</dbReference>
<reference evidence="9" key="1">
    <citation type="submission" date="2022-09" db="EMBL/GenBank/DDBJ databases">
        <title>Actin cytoskeleton and complex cell architecture in an #Asgard archaeon.</title>
        <authorList>
            <person name="Ponce Toledo R.I."/>
            <person name="Schleper C."/>
            <person name="Rodrigues Oliveira T."/>
            <person name="Wollweber F."/>
            <person name="Xu J."/>
            <person name="Rittmann S."/>
            <person name="Klingl A."/>
            <person name="Pilhofer M."/>
        </authorList>
    </citation>
    <scope>NUCLEOTIDE SEQUENCE</scope>
    <source>
        <strain evidence="9">B-35</strain>
    </source>
</reference>
<dbReference type="SMART" id="SM01390">
    <property type="entry name" value="Ribosomal_S4"/>
    <property type="match status" value="1"/>
</dbReference>
<dbReference type="InterPro" id="IPR001912">
    <property type="entry name" value="Ribosomal_uS4_N"/>
</dbReference>
<evidence type="ECO:0000259" key="7">
    <source>
        <dbReference type="SMART" id="SM00363"/>
    </source>
</evidence>
<dbReference type="NCBIfam" id="NF003139">
    <property type="entry name" value="PRK04051.1"/>
    <property type="match status" value="1"/>
</dbReference>
<dbReference type="InterPro" id="IPR002942">
    <property type="entry name" value="S4_RNA-bd"/>
</dbReference>
<name>A0ABY6HXL4_9ARCH</name>
<dbReference type="GO" id="GO:0005840">
    <property type="term" value="C:ribosome"/>
    <property type="evidence" value="ECO:0007669"/>
    <property type="project" value="UniProtKB-KW"/>
</dbReference>
<dbReference type="EMBL" id="CP104013">
    <property type="protein sequence ID" value="UYP48268.1"/>
    <property type="molecule type" value="Genomic_DNA"/>
</dbReference>
<dbReference type="SMART" id="SM00363">
    <property type="entry name" value="S4"/>
    <property type="match status" value="1"/>
</dbReference>
<protein>
    <submittedName>
        <fullName evidence="9">30S ribosomal protein S4</fullName>
    </submittedName>
</protein>
<evidence type="ECO:0000256" key="4">
    <source>
        <dbReference type="ARBA" id="ARBA00022980"/>
    </source>
</evidence>
<gene>
    <name evidence="9" type="ORF">NEF87_004553</name>
</gene>
<keyword evidence="2" id="KW-0699">rRNA-binding</keyword>
<dbReference type="Pfam" id="PF01479">
    <property type="entry name" value="S4"/>
    <property type="match status" value="1"/>
</dbReference>
<keyword evidence="5" id="KW-0687">Ribonucleoprotein</keyword>
<dbReference type="PANTHER" id="PTHR11831">
    <property type="entry name" value="30S 40S RIBOSOMAL PROTEIN"/>
    <property type="match status" value="1"/>
</dbReference>
<proteinExistence type="inferred from homology"/>
<dbReference type="CDD" id="cd00165">
    <property type="entry name" value="S4"/>
    <property type="match status" value="1"/>
</dbReference>
<evidence type="ECO:0000256" key="6">
    <source>
        <dbReference type="PROSITE-ProRule" id="PRU00182"/>
    </source>
</evidence>
<dbReference type="Gene3D" id="3.10.290.10">
    <property type="entry name" value="RNA-binding S4 domain"/>
    <property type="match status" value="1"/>
</dbReference>
<dbReference type="Proteomes" id="UP001208689">
    <property type="component" value="Chromosome"/>
</dbReference>
<dbReference type="PROSITE" id="PS50889">
    <property type="entry name" value="S4"/>
    <property type="match status" value="1"/>
</dbReference>
<keyword evidence="3 6" id="KW-0694">RNA-binding</keyword>
<evidence type="ECO:0000256" key="1">
    <source>
        <dbReference type="ARBA" id="ARBA00007465"/>
    </source>
</evidence>
<organism evidence="9 10">
    <name type="scientific">Candidatus Lokiarchaeum ossiferum</name>
    <dbReference type="NCBI Taxonomy" id="2951803"/>
    <lineage>
        <taxon>Archaea</taxon>
        <taxon>Promethearchaeati</taxon>
        <taxon>Promethearchaeota</taxon>
        <taxon>Promethearchaeia</taxon>
        <taxon>Promethearchaeales</taxon>
        <taxon>Promethearchaeaceae</taxon>
        <taxon>Candidatus Lokiarchaeum</taxon>
    </lineage>
</organism>